<dbReference type="AlphaFoldDB" id="A0ABD0U324"/>
<dbReference type="GO" id="GO:0016740">
    <property type="term" value="F:transferase activity"/>
    <property type="evidence" value="ECO:0007669"/>
    <property type="project" value="UniProtKB-KW"/>
</dbReference>
<accession>A0ABD0U324</accession>
<evidence type="ECO:0000313" key="10">
    <source>
        <dbReference type="Proteomes" id="UP001552299"/>
    </source>
</evidence>
<evidence type="ECO:0000256" key="4">
    <source>
        <dbReference type="ARBA" id="ARBA00022692"/>
    </source>
</evidence>
<evidence type="ECO:0000256" key="6">
    <source>
        <dbReference type="ARBA" id="ARBA00023136"/>
    </source>
</evidence>
<gene>
    <name evidence="9" type="ORF">M5K25_024699</name>
</gene>
<keyword evidence="6 7" id="KW-0472">Membrane</keyword>
<dbReference type="SUPFAM" id="SSF69593">
    <property type="entry name" value="Glycerol-3-phosphate (1)-acyltransferase"/>
    <property type="match status" value="1"/>
</dbReference>
<dbReference type="Pfam" id="PF23270">
    <property type="entry name" value="HAD_RAM2_N"/>
    <property type="match status" value="1"/>
</dbReference>
<dbReference type="PANTHER" id="PTHR15486">
    <property type="entry name" value="ANCIENT UBIQUITOUS PROTEIN"/>
    <property type="match status" value="1"/>
</dbReference>
<comment type="similarity">
    <text evidence="2">Belongs to the GPAT/DAPAT family.</text>
</comment>
<evidence type="ECO:0000256" key="7">
    <source>
        <dbReference type="SAM" id="Phobius"/>
    </source>
</evidence>
<evidence type="ECO:0000256" key="3">
    <source>
        <dbReference type="ARBA" id="ARBA00022679"/>
    </source>
</evidence>
<protein>
    <recommendedName>
        <fullName evidence="8">Phospholipid/glycerol acyltransferase domain-containing protein</fullName>
    </recommendedName>
</protein>
<comment type="subcellular location">
    <subcellularLocation>
        <location evidence="1">Membrane</location>
        <topology evidence="1">Multi-pass membrane protein</topology>
    </subcellularLocation>
</comment>
<evidence type="ECO:0000256" key="5">
    <source>
        <dbReference type="ARBA" id="ARBA00022989"/>
    </source>
</evidence>
<evidence type="ECO:0000259" key="8">
    <source>
        <dbReference type="SMART" id="SM00563"/>
    </source>
</evidence>
<reference evidence="9 10" key="1">
    <citation type="journal article" date="2024" name="Plant Biotechnol. J.">
        <title>Dendrobium thyrsiflorum genome and its molecular insights into genes involved in important horticultural traits.</title>
        <authorList>
            <person name="Chen B."/>
            <person name="Wang J.Y."/>
            <person name="Zheng P.J."/>
            <person name="Li K.L."/>
            <person name="Liang Y.M."/>
            <person name="Chen X.F."/>
            <person name="Zhang C."/>
            <person name="Zhao X."/>
            <person name="He X."/>
            <person name="Zhang G.Q."/>
            <person name="Liu Z.J."/>
            <person name="Xu Q."/>
        </authorList>
    </citation>
    <scope>NUCLEOTIDE SEQUENCE [LARGE SCALE GENOMIC DNA]</scope>
    <source>
        <strain evidence="9">GZMU011</strain>
    </source>
</reference>
<dbReference type="EMBL" id="JANQDX010000018">
    <property type="protein sequence ID" value="KAL0906224.1"/>
    <property type="molecule type" value="Genomic_DNA"/>
</dbReference>
<keyword evidence="10" id="KW-1185">Reference proteome</keyword>
<dbReference type="Proteomes" id="UP001552299">
    <property type="component" value="Unassembled WGS sequence"/>
</dbReference>
<evidence type="ECO:0000256" key="1">
    <source>
        <dbReference type="ARBA" id="ARBA00004141"/>
    </source>
</evidence>
<comment type="caution">
    <text evidence="9">The sequence shown here is derived from an EMBL/GenBank/DDBJ whole genome shotgun (WGS) entry which is preliminary data.</text>
</comment>
<keyword evidence="3" id="KW-0808">Transferase</keyword>
<keyword evidence="4 7" id="KW-0812">Transmembrane</keyword>
<evidence type="ECO:0000256" key="2">
    <source>
        <dbReference type="ARBA" id="ARBA00007937"/>
    </source>
</evidence>
<dbReference type="InterPro" id="IPR002123">
    <property type="entry name" value="Plipid/glycerol_acylTrfase"/>
</dbReference>
<dbReference type="Pfam" id="PF01553">
    <property type="entry name" value="Acyltransferase"/>
    <property type="match status" value="1"/>
</dbReference>
<feature type="transmembrane region" description="Helical" evidence="7">
    <location>
        <begin position="77"/>
        <end position="104"/>
    </location>
</feature>
<feature type="domain" description="Phospholipid/glycerol acyltransferase" evidence="8">
    <location>
        <begin position="346"/>
        <end position="447"/>
    </location>
</feature>
<dbReference type="GO" id="GO:0016020">
    <property type="term" value="C:membrane"/>
    <property type="evidence" value="ECO:0007669"/>
    <property type="project" value="UniProtKB-SubCell"/>
</dbReference>
<feature type="transmembrane region" description="Helical" evidence="7">
    <location>
        <begin position="289"/>
        <end position="309"/>
    </location>
</feature>
<sequence>MVFPMALLKIAAHWLRSGSREAKKIKSYTQLLHKTSSFRSLQVLSLCPSVAKCSLEGRESPSIVCDFQSTLLTTRSFFPFFMLLAFEGGGLLRALLLLLSYPILLVLGNHHHVLSLRIMTFISFCGLRKKDVDLVAKAVLPKFFLENLDARAYQVWASCKGKKVVVTGAPRVMVEWFLKDYLGANEVAGAEMKVVGAGAWCFFTGLIDGGLGVASKHKVIRDIFGEAKPDIGLVSFGNPHDHIFLSNCKQTYLVNKDNSSRAILPREKYPKPLIFHDGRLAFLPTPASMLALFLWLPYGLFLFFIRAAIGHLLPYKLAKVIAPLSGLRLRVEGLPLPTTHSNQKGVLYVCNHRTLLDPLFVGIAINRPLTAVTYSLSPISELISPIKTARLSRDRKLDAAKITKLLNEGDLVVCPEGTTCREPYLLRFSALFAELSDNMVPVAIDTNVGMFYGTTASGFKFLDPVFFLMNPRPEYVLRFLGPVPAEMTCAAGRTAMEVANGIQKKLADALGFECTSLTRKDKYLMLAGNEGIVEQRKSRRS</sequence>
<name>A0ABD0U324_DENTH</name>
<dbReference type="PANTHER" id="PTHR15486:SF0">
    <property type="entry name" value="GLYCEROL-3-PHOSPHATE ACYLTRANSFERASE 1"/>
    <property type="match status" value="1"/>
</dbReference>
<proteinExistence type="inferred from homology"/>
<keyword evidence="5 7" id="KW-1133">Transmembrane helix</keyword>
<organism evidence="9 10">
    <name type="scientific">Dendrobium thyrsiflorum</name>
    <name type="common">Pinecone-like raceme dendrobium</name>
    <name type="synonym">Orchid</name>
    <dbReference type="NCBI Taxonomy" id="117978"/>
    <lineage>
        <taxon>Eukaryota</taxon>
        <taxon>Viridiplantae</taxon>
        <taxon>Streptophyta</taxon>
        <taxon>Embryophyta</taxon>
        <taxon>Tracheophyta</taxon>
        <taxon>Spermatophyta</taxon>
        <taxon>Magnoliopsida</taxon>
        <taxon>Liliopsida</taxon>
        <taxon>Asparagales</taxon>
        <taxon>Orchidaceae</taxon>
        <taxon>Epidendroideae</taxon>
        <taxon>Malaxideae</taxon>
        <taxon>Dendrobiinae</taxon>
        <taxon>Dendrobium</taxon>
    </lineage>
</organism>
<dbReference type="InterPro" id="IPR056462">
    <property type="entry name" value="HAD_RAM2/GPAT1-8"/>
</dbReference>
<evidence type="ECO:0000313" key="9">
    <source>
        <dbReference type="EMBL" id="KAL0906224.1"/>
    </source>
</evidence>
<dbReference type="SMART" id="SM00563">
    <property type="entry name" value="PlsC"/>
    <property type="match status" value="1"/>
</dbReference>